<dbReference type="FunFam" id="3.40.605.10:FF:000007">
    <property type="entry name" value="NAD/NADP-dependent betaine aldehyde dehydrogenase"/>
    <property type="match status" value="1"/>
</dbReference>
<feature type="active site" evidence="3">
    <location>
        <position position="257"/>
    </location>
</feature>
<sequence length="499" mass="53065">MSTSTPVPTRHEHYIGGCWTPPAEGGYFPSIDPSSGAVHYEAAEGTKTDVERAVAAAQAAFRDPAWRDLSQTRRGALLRRMGDLIGENAERLALEESRDNGKLLREMRAQLAGLPEYFYYYAGLADKIHGQVIPAAQPSLLNYTVREPVGVVGAITPWNSPLLLTATKLAPALAAGNTIVVKPSEHTSASLLTLAPLFEQAGFPPGVVNVVTGDGAKAGAALVEHPDVAKVSFTGSSATGAAIAQTCGSRLVRATLELGGKSPNIVFADADLASAAMGIVAGIFAAAGQTCVAGSRVFVQREVYDEVVSKVRDRAAAIRVGDPLDAATELGPLATADQRDKVEEYVRIGVEEGATLLYGGKRPQVQGDGFYFEPTIFVDTANDARICREEIFGPVVVIMPFDSEEEVTALANATEYGLAAGVWTRDLNRAHRMAANLEAGTVWINTYRSMSPMSPREGFGSSGLGVEHGTEVVKEYTRIKSVWVNTSEEPTGDPFVLRS</sequence>
<keyword evidence="7" id="KW-1185">Reference proteome</keyword>
<dbReference type="InterPro" id="IPR016161">
    <property type="entry name" value="Ald_DH/histidinol_DH"/>
</dbReference>
<evidence type="ECO:0000256" key="2">
    <source>
        <dbReference type="ARBA" id="ARBA00023002"/>
    </source>
</evidence>
<dbReference type="Gene3D" id="3.40.309.10">
    <property type="entry name" value="Aldehyde Dehydrogenase, Chain A, domain 2"/>
    <property type="match status" value="1"/>
</dbReference>
<dbReference type="InterPro" id="IPR016163">
    <property type="entry name" value="Ald_DH_C"/>
</dbReference>
<dbReference type="EMBL" id="JACCCC010000001">
    <property type="protein sequence ID" value="NYE47832.1"/>
    <property type="molecule type" value="Genomic_DNA"/>
</dbReference>
<dbReference type="Gene3D" id="3.40.605.10">
    <property type="entry name" value="Aldehyde Dehydrogenase, Chain A, domain 1"/>
    <property type="match status" value="1"/>
</dbReference>
<dbReference type="AlphaFoldDB" id="A0A852TXY9"/>
<name>A0A852TXY9_9ACTN</name>
<dbReference type="InterPro" id="IPR029510">
    <property type="entry name" value="Ald_DH_CS_GLU"/>
</dbReference>
<comment type="caution">
    <text evidence="6">The sequence shown here is derived from an EMBL/GenBank/DDBJ whole genome shotgun (WGS) entry which is preliminary data.</text>
</comment>
<keyword evidence="2 4" id="KW-0560">Oxidoreductase</keyword>
<reference evidence="6 7" key="1">
    <citation type="submission" date="2020-07" db="EMBL/GenBank/DDBJ databases">
        <title>Sequencing the genomes of 1000 actinobacteria strains.</title>
        <authorList>
            <person name="Klenk H.-P."/>
        </authorList>
    </citation>
    <scope>NUCLEOTIDE SEQUENCE [LARGE SCALE GENOMIC DNA]</scope>
    <source>
        <strain evidence="6 7">CXB654</strain>
    </source>
</reference>
<comment type="similarity">
    <text evidence="1 4">Belongs to the aldehyde dehydrogenase family.</text>
</comment>
<feature type="domain" description="Aldehyde dehydrogenase" evidence="5">
    <location>
        <begin position="19"/>
        <end position="482"/>
    </location>
</feature>
<organism evidence="6 7">
    <name type="scientific">Spinactinospora alkalitolerans</name>
    <dbReference type="NCBI Taxonomy" id="687207"/>
    <lineage>
        <taxon>Bacteria</taxon>
        <taxon>Bacillati</taxon>
        <taxon>Actinomycetota</taxon>
        <taxon>Actinomycetes</taxon>
        <taxon>Streptosporangiales</taxon>
        <taxon>Nocardiopsidaceae</taxon>
        <taxon>Spinactinospora</taxon>
    </lineage>
</organism>
<dbReference type="EC" id="1.2.1.3" evidence="6"/>
<dbReference type="PROSITE" id="PS00070">
    <property type="entry name" value="ALDEHYDE_DEHYDR_CYS"/>
    <property type="match status" value="1"/>
</dbReference>
<gene>
    <name evidence="6" type="ORF">HDA32_002952</name>
</gene>
<evidence type="ECO:0000256" key="1">
    <source>
        <dbReference type="ARBA" id="ARBA00009986"/>
    </source>
</evidence>
<dbReference type="PANTHER" id="PTHR11699">
    <property type="entry name" value="ALDEHYDE DEHYDROGENASE-RELATED"/>
    <property type="match status" value="1"/>
</dbReference>
<protein>
    <submittedName>
        <fullName evidence="6">Aldehyde dehydrogenase (NAD+)</fullName>
        <ecNumber evidence="6">1.2.1.3</ecNumber>
    </submittedName>
</protein>
<dbReference type="CDD" id="cd07114">
    <property type="entry name" value="ALDH_DhaS"/>
    <property type="match status" value="1"/>
</dbReference>
<dbReference type="InterPro" id="IPR016162">
    <property type="entry name" value="Ald_DH_N"/>
</dbReference>
<dbReference type="GO" id="GO:0004029">
    <property type="term" value="F:aldehyde dehydrogenase (NAD+) activity"/>
    <property type="evidence" value="ECO:0007669"/>
    <property type="project" value="UniProtKB-EC"/>
</dbReference>
<dbReference type="PROSITE" id="PS00687">
    <property type="entry name" value="ALDEHYDE_DEHYDR_GLU"/>
    <property type="match status" value="1"/>
</dbReference>
<evidence type="ECO:0000313" key="6">
    <source>
        <dbReference type="EMBL" id="NYE47832.1"/>
    </source>
</evidence>
<dbReference type="Pfam" id="PF00171">
    <property type="entry name" value="Aldedh"/>
    <property type="match status" value="1"/>
</dbReference>
<dbReference type="InterPro" id="IPR016160">
    <property type="entry name" value="Ald_DH_CS_CYS"/>
</dbReference>
<evidence type="ECO:0000259" key="5">
    <source>
        <dbReference type="Pfam" id="PF00171"/>
    </source>
</evidence>
<evidence type="ECO:0000256" key="3">
    <source>
        <dbReference type="PROSITE-ProRule" id="PRU10007"/>
    </source>
</evidence>
<dbReference type="RefSeq" id="WP_179643715.1">
    <property type="nucleotide sequence ID" value="NZ_BAAAYY010000003.1"/>
</dbReference>
<evidence type="ECO:0000256" key="4">
    <source>
        <dbReference type="RuleBase" id="RU003345"/>
    </source>
</evidence>
<dbReference type="FunFam" id="3.40.309.10:FF:000012">
    <property type="entry name" value="Betaine aldehyde dehydrogenase"/>
    <property type="match status" value="1"/>
</dbReference>
<accession>A0A852TXY9</accession>
<dbReference type="SUPFAM" id="SSF53720">
    <property type="entry name" value="ALDH-like"/>
    <property type="match status" value="1"/>
</dbReference>
<dbReference type="InterPro" id="IPR015590">
    <property type="entry name" value="Aldehyde_DH_dom"/>
</dbReference>
<dbReference type="Proteomes" id="UP000589036">
    <property type="component" value="Unassembled WGS sequence"/>
</dbReference>
<proteinExistence type="inferred from homology"/>
<evidence type="ECO:0000313" key="7">
    <source>
        <dbReference type="Proteomes" id="UP000589036"/>
    </source>
</evidence>